<name>A0AAW0GT56_MYOGA</name>
<dbReference type="SUPFAM" id="SSF57667">
    <property type="entry name" value="beta-beta-alpha zinc fingers"/>
    <property type="match status" value="2"/>
</dbReference>
<feature type="non-terminal residue" evidence="13">
    <location>
        <position position="150"/>
    </location>
</feature>
<keyword evidence="9" id="KW-0804">Transcription</keyword>
<keyword evidence="14" id="KW-1185">Reference proteome</keyword>
<evidence type="ECO:0000256" key="5">
    <source>
        <dbReference type="ARBA" id="ARBA00022737"/>
    </source>
</evidence>
<dbReference type="Proteomes" id="UP001488838">
    <property type="component" value="Unassembled WGS sequence"/>
</dbReference>
<dbReference type="PANTHER" id="PTHR14947">
    <property type="entry name" value="ZINC FINGER PROTEIN"/>
    <property type="match status" value="1"/>
</dbReference>
<keyword evidence="7" id="KW-0862">Zinc</keyword>
<dbReference type="PANTHER" id="PTHR14947:SF26">
    <property type="entry name" value="RIKEN CDNA D130040H23 GENE"/>
    <property type="match status" value="1"/>
</dbReference>
<evidence type="ECO:0000256" key="4">
    <source>
        <dbReference type="ARBA" id="ARBA00022723"/>
    </source>
</evidence>
<accession>A0AAW0GT56</accession>
<evidence type="ECO:0000256" key="11">
    <source>
        <dbReference type="PROSITE-ProRule" id="PRU00042"/>
    </source>
</evidence>
<dbReference type="PROSITE" id="PS50157">
    <property type="entry name" value="ZINC_FINGER_C2H2_2"/>
    <property type="match status" value="1"/>
</dbReference>
<dbReference type="GO" id="GO:0005634">
    <property type="term" value="C:nucleus"/>
    <property type="evidence" value="ECO:0007669"/>
    <property type="project" value="UniProtKB-SubCell"/>
</dbReference>
<evidence type="ECO:0000256" key="10">
    <source>
        <dbReference type="ARBA" id="ARBA00023242"/>
    </source>
</evidence>
<comment type="similarity">
    <text evidence="3">Belongs to the krueppel C2H2-type zinc-finger protein family.</text>
</comment>
<evidence type="ECO:0000313" key="14">
    <source>
        <dbReference type="Proteomes" id="UP001488838"/>
    </source>
</evidence>
<dbReference type="FunFam" id="3.30.160.60:FF:000051">
    <property type="entry name" value="zinc finger protein 585A"/>
    <property type="match status" value="1"/>
</dbReference>
<comment type="subcellular location">
    <subcellularLocation>
        <location evidence="2">Nucleus</location>
    </subcellularLocation>
</comment>
<keyword evidence="4" id="KW-0479">Metal-binding</keyword>
<evidence type="ECO:0000256" key="6">
    <source>
        <dbReference type="ARBA" id="ARBA00022771"/>
    </source>
</evidence>
<dbReference type="GO" id="GO:0008270">
    <property type="term" value="F:zinc ion binding"/>
    <property type="evidence" value="ECO:0007669"/>
    <property type="project" value="UniProtKB-KW"/>
</dbReference>
<dbReference type="InterPro" id="IPR039938">
    <property type="entry name" value="Sp4-like"/>
</dbReference>
<evidence type="ECO:0000256" key="8">
    <source>
        <dbReference type="ARBA" id="ARBA00023015"/>
    </source>
</evidence>
<feature type="domain" description="C2H2-type" evidence="12">
    <location>
        <begin position="10"/>
        <end position="37"/>
    </location>
</feature>
<evidence type="ECO:0000313" key="13">
    <source>
        <dbReference type="EMBL" id="KAK7795009.1"/>
    </source>
</evidence>
<keyword evidence="10" id="KW-0539">Nucleus</keyword>
<dbReference type="SMART" id="SM00355">
    <property type="entry name" value="ZnF_C2H2"/>
    <property type="match status" value="1"/>
</dbReference>
<evidence type="ECO:0000259" key="12">
    <source>
        <dbReference type="PROSITE" id="PS50157"/>
    </source>
</evidence>
<dbReference type="Gene3D" id="3.30.160.60">
    <property type="entry name" value="Classic Zinc Finger"/>
    <property type="match status" value="2"/>
</dbReference>
<evidence type="ECO:0000256" key="9">
    <source>
        <dbReference type="ARBA" id="ARBA00023163"/>
    </source>
</evidence>
<proteinExistence type="inferred from homology"/>
<comment type="caution">
    <text evidence="13">The sequence shown here is derived from an EMBL/GenBank/DDBJ whole genome shotgun (WGS) entry which is preliminary data.</text>
</comment>
<dbReference type="PROSITE" id="PS00028">
    <property type="entry name" value="ZINC_FINGER_C2H2_1"/>
    <property type="match status" value="1"/>
</dbReference>
<evidence type="ECO:0000256" key="2">
    <source>
        <dbReference type="ARBA" id="ARBA00004123"/>
    </source>
</evidence>
<keyword evidence="8" id="KW-0805">Transcription regulation</keyword>
<keyword evidence="6 11" id="KW-0863">Zinc-finger</keyword>
<dbReference type="EMBL" id="JBBHLL010004810">
    <property type="protein sequence ID" value="KAK7795009.1"/>
    <property type="molecule type" value="Genomic_DNA"/>
</dbReference>
<gene>
    <name evidence="13" type="ORF">U0070_014602</name>
</gene>
<dbReference type="Pfam" id="PF00096">
    <property type="entry name" value="zf-C2H2"/>
    <property type="match status" value="1"/>
</dbReference>
<keyword evidence="5" id="KW-0677">Repeat</keyword>
<evidence type="ECO:0000256" key="7">
    <source>
        <dbReference type="ARBA" id="ARBA00022833"/>
    </source>
</evidence>
<sequence length="150" mass="17413">MKTRTGEKSYECNNCGKTFVFHSGLQRHKRSHTGEKLLNVVSVVKPLDIRVIFKYIKEHILEKNPMNVISVVKPLLLPVISKNIKEPILERNPINVISVESRKHKRTHTGKYPYECNQCGKTLYTLQMNERSHTGDKLYECNHKWGKALN</sequence>
<dbReference type="InterPro" id="IPR036236">
    <property type="entry name" value="Znf_C2H2_sf"/>
</dbReference>
<dbReference type="InterPro" id="IPR013087">
    <property type="entry name" value="Znf_C2H2_type"/>
</dbReference>
<evidence type="ECO:0000256" key="1">
    <source>
        <dbReference type="ARBA" id="ARBA00003767"/>
    </source>
</evidence>
<protein>
    <recommendedName>
        <fullName evidence="12">C2H2-type domain-containing protein</fullName>
    </recommendedName>
</protein>
<organism evidence="13 14">
    <name type="scientific">Myodes glareolus</name>
    <name type="common">Bank vole</name>
    <name type="synonym">Clethrionomys glareolus</name>
    <dbReference type="NCBI Taxonomy" id="447135"/>
    <lineage>
        <taxon>Eukaryota</taxon>
        <taxon>Metazoa</taxon>
        <taxon>Chordata</taxon>
        <taxon>Craniata</taxon>
        <taxon>Vertebrata</taxon>
        <taxon>Euteleostomi</taxon>
        <taxon>Mammalia</taxon>
        <taxon>Eutheria</taxon>
        <taxon>Euarchontoglires</taxon>
        <taxon>Glires</taxon>
        <taxon>Rodentia</taxon>
        <taxon>Myomorpha</taxon>
        <taxon>Muroidea</taxon>
        <taxon>Cricetidae</taxon>
        <taxon>Arvicolinae</taxon>
        <taxon>Myodes</taxon>
    </lineage>
</organism>
<reference evidence="13 14" key="1">
    <citation type="journal article" date="2023" name="bioRxiv">
        <title>Conserved and derived expression patterns and positive selection on dental genes reveal complex evolutionary context of ever-growing rodent molars.</title>
        <authorList>
            <person name="Calamari Z.T."/>
            <person name="Song A."/>
            <person name="Cohen E."/>
            <person name="Akter M."/>
            <person name="Roy R.D."/>
            <person name="Hallikas O."/>
            <person name="Christensen M.M."/>
            <person name="Li P."/>
            <person name="Marangoni P."/>
            <person name="Jernvall J."/>
            <person name="Klein O.D."/>
        </authorList>
    </citation>
    <scope>NUCLEOTIDE SEQUENCE [LARGE SCALE GENOMIC DNA]</scope>
    <source>
        <strain evidence="13">V071</strain>
    </source>
</reference>
<comment type="function">
    <text evidence="1">May be involved in transcriptional regulation.</text>
</comment>
<dbReference type="AlphaFoldDB" id="A0AAW0GT56"/>
<evidence type="ECO:0000256" key="3">
    <source>
        <dbReference type="ARBA" id="ARBA00006991"/>
    </source>
</evidence>